<sequence length="174" mass="20129">MAFASSSVVAATASASSCITDTKKHDVFISFRGEDTRSNFTSHLHAALCRNNIETYIDYRINKGEEVWGQLVEAIKDSTLFLVIFSENYASSTWCLNELIEIFECKKNGEPHVIPVFYRIDPSQVRKQTGSYKEAFAKHRQNEEKVYLWKDVLCEVAYLSGFHSDLYRFYFIFF</sequence>
<comment type="caution">
    <text evidence="3">The sequence shown here is derived from an EMBL/GenBank/DDBJ whole genome shotgun (WGS) entry which is preliminary data.</text>
</comment>
<dbReference type="FunFam" id="3.40.50.10140:FF:000007">
    <property type="entry name" value="Disease resistance protein (TIR-NBS-LRR class)"/>
    <property type="match status" value="1"/>
</dbReference>
<dbReference type="GO" id="GO:0007165">
    <property type="term" value="P:signal transduction"/>
    <property type="evidence" value="ECO:0007669"/>
    <property type="project" value="InterPro"/>
</dbReference>
<evidence type="ECO:0000313" key="3">
    <source>
        <dbReference type="EMBL" id="KAK7405242.1"/>
    </source>
</evidence>
<feature type="domain" description="TIR" evidence="2">
    <location>
        <begin position="23"/>
        <end position="156"/>
    </location>
</feature>
<dbReference type="Pfam" id="PF01582">
    <property type="entry name" value="TIR"/>
    <property type="match status" value="1"/>
</dbReference>
<dbReference type="InterPro" id="IPR000157">
    <property type="entry name" value="TIR_dom"/>
</dbReference>
<accession>A0AAN9STP2</accession>
<keyword evidence="1" id="KW-0520">NAD</keyword>
<keyword evidence="4" id="KW-1185">Reference proteome</keyword>
<evidence type="ECO:0000256" key="1">
    <source>
        <dbReference type="ARBA" id="ARBA00023027"/>
    </source>
</evidence>
<dbReference type="AlphaFoldDB" id="A0AAN9STP2"/>
<name>A0AAN9STP2_PSOTE</name>
<evidence type="ECO:0000259" key="2">
    <source>
        <dbReference type="PROSITE" id="PS50104"/>
    </source>
</evidence>
<dbReference type="SMART" id="SM00255">
    <property type="entry name" value="TIR"/>
    <property type="match status" value="1"/>
</dbReference>
<dbReference type="Proteomes" id="UP001386955">
    <property type="component" value="Unassembled WGS sequence"/>
</dbReference>
<protein>
    <recommendedName>
        <fullName evidence="2">TIR domain-containing protein</fullName>
    </recommendedName>
</protein>
<proteinExistence type="predicted"/>
<reference evidence="3 4" key="1">
    <citation type="submission" date="2024-01" db="EMBL/GenBank/DDBJ databases">
        <title>The genomes of 5 underutilized Papilionoideae crops provide insights into root nodulation and disease resistanc.</title>
        <authorList>
            <person name="Jiang F."/>
        </authorList>
    </citation>
    <scope>NUCLEOTIDE SEQUENCE [LARGE SCALE GENOMIC DNA]</scope>
    <source>
        <strain evidence="3">DUOXIRENSHENG_FW03</strain>
        <tissue evidence="3">Leaves</tissue>
    </source>
</reference>
<dbReference type="EMBL" id="JAYMYS010000002">
    <property type="protein sequence ID" value="KAK7405242.1"/>
    <property type="molecule type" value="Genomic_DNA"/>
</dbReference>
<dbReference type="InterPro" id="IPR035897">
    <property type="entry name" value="Toll_tir_struct_dom_sf"/>
</dbReference>
<dbReference type="PROSITE" id="PS50104">
    <property type="entry name" value="TIR"/>
    <property type="match status" value="1"/>
</dbReference>
<dbReference type="Gene3D" id="3.40.50.10140">
    <property type="entry name" value="Toll/interleukin-1 receptor homology (TIR) domain"/>
    <property type="match status" value="1"/>
</dbReference>
<organism evidence="3 4">
    <name type="scientific">Psophocarpus tetragonolobus</name>
    <name type="common">Winged bean</name>
    <name type="synonym">Dolichos tetragonolobus</name>
    <dbReference type="NCBI Taxonomy" id="3891"/>
    <lineage>
        <taxon>Eukaryota</taxon>
        <taxon>Viridiplantae</taxon>
        <taxon>Streptophyta</taxon>
        <taxon>Embryophyta</taxon>
        <taxon>Tracheophyta</taxon>
        <taxon>Spermatophyta</taxon>
        <taxon>Magnoliopsida</taxon>
        <taxon>eudicotyledons</taxon>
        <taxon>Gunneridae</taxon>
        <taxon>Pentapetalae</taxon>
        <taxon>rosids</taxon>
        <taxon>fabids</taxon>
        <taxon>Fabales</taxon>
        <taxon>Fabaceae</taxon>
        <taxon>Papilionoideae</taxon>
        <taxon>50 kb inversion clade</taxon>
        <taxon>NPAAA clade</taxon>
        <taxon>indigoferoid/millettioid clade</taxon>
        <taxon>Phaseoleae</taxon>
        <taxon>Psophocarpus</taxon>
    </lineage>
</organism>
<dbReference type="PANTHER" id="PTHR32009">
    <property type="entry name" value="TMV RESISTANCE PROTEIN N-LIKE"/>
    <property type="match status" value="1"/>
</dbReference>
<dbReference type="SUPFAM" id="SSF52200">
    <property type="entry name" value="Toll/Interleukin receptor TIR domain"/>
    <property type="match status" value="1"/>
</dbReference>
<evidence type="ECO:0000313" key="4">
    <source>
        <dbReference type="Proteomes" id="UP001386955"/>
    </source>
</evidence>
<gene>
    <name evidence="3" type="ORF">VNO78_06441</name>
</gene>
<dbReference type="PANTHER" id="PTHR32009:SF159">
    <property type="entry name" value="TIR DOMAIN-CONTAINING PROTEIN"/>
    <property type="match status" value="1"/>
</dbReference>